<protein>
    <submittedName>
        <fullName evidence="1">Uncharacterized protein</fullName>
    </submittedName>
</protein>
<evidence type="ECO:0000313" key="1">
    <source>
        <dbReference type="EMBL" id="GJS99696.1"/>
    </source>
</evidence>
<keyword evidence="2" id="KW-1185">Reference proteome</keyword>
<dbReference type="EMBL" id="BQNB010012138">
    <property type="protein sequence ID" value="GJS99696.1"/>
    <property type="molecule type" value="Genomic_DNA"/>
</dbReference>
<accession>A0ABQ5ADT0</accession>
<comment type="caution">
    <text evidence="1">The sequence shown here is derived from an EMBL/GenBank/DDBJ whole genome shotgun (WGS) entry which is preliminary data.</text>
</comment>
<evidence type="ECO:0000313" key="2">
    <source>
        <dbReference type="Proteomes" id="UP001151760"/>
    </source>
</evidence>
<reference evidence="1" key="1">
    <citation type="journal article" date="2022" name="Int. J. Mol. Sci.">
        <title>Draft Genome of Tanacetum Coccineum: Genomic Comparison of Closely Related Tanacetum-Family Plants.</title>
        <authorList>
            <person name="Yamashiro T."/>
            <person name="Shiraishi A."/>
            <person name="Nakayama K."/>
            <person name="Satake H."/>
        </authorList>
    </citation>
    <scope>NUCLEOTIDE SEQUENCE</scope>
</reference>
<organism evidence="1 2">
    <name type="scientific">Tanacetum coccineum</name>
    <dbReference type="NCBI Taxonomy" id="301880"/>
    <lineage>
        <taxon>Eukaryota</taxon>
        <taxon>Viridiplantae</taxon>
        <taxon>Streptophyta</taxon>
        <taxon>Embryophyta</taxon>
        <taxon>Tracheophyta</taxon>
        <taxon>Spermatophyta</taxon>
        <taxon>Magnoliopsida</taxon>
        <taxon>eudicotyledons</taxon>
        <taxon>Gunneridae</taxon>
        <taxon>Pentapetalae</taxon>
        <taxon>asterids</taxon>
        <taxon>campanulids</taxon>
        <taxon>Asterales</taxon>
        <taxon>Asteraceae</taxon>
        <taxon>Asteroideae</taxon>
        <taxon>Anthemideae</taxon>
        <taxon>Anthemidinae</taxon>
        <taxon>Tanacetum</taxon>
    </lineage>
</organism>
<sequence>MIHDPDIPEGQSTQTVITHNAAYQADDLDAYDSDCDELNSAKVALMANLSHYGSDALAEVHNHDNMNNNVAHQAVQNSNSSAQQDDLILSVIKQLKTQVANCTKTNLENKSVNDTLTAELERYKEQVKVLKEGQNVDLRSKDNISDTCAHTTKQALGFQNPFYLKKAQQSKPKLYVGDIIVQTNPIEIPDSEETLALAEESRSKMLSKHKDNMMLEKEKQVDTTPIDYVALNKDYSTRFVPQTELSAEQAFWSKNSVNSSEPTLSIRPTNVEVPKELPKVSMVNTSLKKLKYHLANFDVVVKERTIPTAITEGSWGFEHTKACFRDEIIPFVQALKDLFSTFNQHLVDELSEVQNVFYQMEQAVEQHRIESKTFEVKMNQVLNENERLLEQVMNNDIVNLLVNSTVENDYVNVHEC</sequence>
<reference evidence="1" key="2">
    <citation type="submission" date="2022-01" db="EMBL/GenBank/DDBJ databases">
        <authorList>
            <person name="Yamashiro T."/>
            <person name="Shiraishi A."/>
            <person name="Satake H."/>
            <person name="Nakayama K."/>
        </authorList>
    </citation>
    <scope>NUCLEOTIDE SEQUENCE</scope>
</reference>
<proteinExistence type="predicted"/>
<dbReference type="Proteomes" id="UP001151760">
    <property type="component" value="Unassembled WGS sequence"/>
</dbReference>
<gene>
    <name evidence="1" type="ORF">Tco_0820866</name>
</gene>
<name>A0ABQ5ADT0_9ASTR</name>